<evidence type="ECO:0000313" key="1">
    <source>
        <dbReference type="EMBL" id="GFD14077.1"/>
    </source>
</evidence>
<accession>A0A699TVG4</accession>
<dbReference type="EMBL" id="BKCJ011276918">
    <property type="protein sequence ID" value="GFD14077.1"/>
    <property type="molecule type" value="Genomic_DNA"/>
</dbReference>
<proteinExistence type="predicted"/>
<protein>
    <submittedName>
        <fullName evidence="1">Uncharacterized protein</fullName>
    </submittedName>
</protein>
<reference evidence="1" key="1">
    <citation type="journal article" date="2019" name="Sci. Rep.">
        <title>Draft genome of Tanacetum cinerariifolium, the natural source of mosquito coil.</title>
        <authorList>
            <person name="Yamashiro T."/>
            <person name="Shiraishi A."/>
            <person name="Satake H."/>
            <person name="Nakayama K."/>
        </authorList>
    </citation>
    <scope>NUCLEOTIDE SEQUENCE</scope>
</reference>
<dbReference type="AlphaFoldDB" id="A0A699TVG4"/>
<gene>
    <name evidence="1" type="ORF">Tci_886046</name>
</gene>
<comment type="caution">
    <text evidence="1">The sequence shown here is derived from an EMBL/GenBank/DDBJ whole genome shotgun (WGS) entry which is preliminary data.</text>
</comment>
<feature type="non-terminal residue" evidence="1">
    <location>
        <position position="1"/>
    </location>
</feature>
<name>A0A699TVG4_TANCI</name>
<organism evidence="1">
    <name type="scientific">Tanacetum cinerariifolium</name>
    <name type="common">Dalmatian daisy</name>
    <name type="synonym">Chrysanthemum cinerariifolium</name>
    <dbReference type="NCBI Taxonomy" id="118510"/>
    <lineage>
        <taxon>Eukaryota</taxon>
        <taxon>Viridiplantae</taxon>
        <taxon>Streptophyta</taxon>
        <taxon>Embryophyta</taxon>
        <taxon>Tracheophyta</taxon>
        <taxon>Spermatophyta</taxon>
        <taxon>Magnoliopsida</taxon>
        <taxon>eudicotyledons</taxon>
        <taxon>Gunneridae</taxon>
        <taxon>Pentapetalae</taxon>
        <taxon>asterids</taxon>
        <taxon>campanulids</taxon>
        <taxon>Asterales</taxon>
        <taxon>Asteraceae</taxon>
        <taxon>Asteroideae</taxon>
        <taxon>Anthemideae</taxon>
        <taxon>Anthemidinae</taxon>
        <taxon>Tanacetum</taxon>
    </lineage>
</organism>
<sequence length="145" mass="16905">AACQSLVLVLPFLDWDSKNFLDFPCIEQNDWLEKCHHFFLEKEDESQDTVGFEFGLNRKNRYFGPSVDTGKFHGIPHSYHNKENLVTHVNNNYHYSSDCNSVPVYRQMETVVDNHNHHVNYCHINCTSNSRTEVGVGSWNCLEDH</sequence>